<dbReference type="AlphaFoldDB" id="A0A0G4PXQ9"/>
<protein>
    <submittedName>
        <fullName evidence="1">Str. FM013</fullName>
    </submittedName>
</protein>
<sequence>MEKGMERVRHRAHLRQIDNTLPAKYTRRLYGSLPRSQAYLLLTQLRTGQSVTNLEMSITISNLLEGPRDDGRGKIDSSSWSKTVEAVLDFAEALQGFQSRTL</sequence>
<name>A0A0G4PXQ9_PENC3</name>
<accession>A0A0G4PXQ9</accession>
<proteinExistence type="predicted"/>
<reference evidence="1 2" key="1">
    <citation type="journal article" date="2014" name="Nat. Commun.">
        <title>Multiple recent horizontal transfers of a large genomic region in cheese making fungi.</title>
        <authorList>
            <person name="Cheeseman K."/>
            <person name="Ropars J."/>
            <person name="Renault P."/>
            <person name="Dupont J."/>
            <person name="Gouzy J."/>
            <person name="Branca A."/>
            <person name="Abraham A.L."/>
            <person name="Ceppi M."/>
            <person name="Conseiller E."/>
            <person name="Debuchy R."/>
            <person name="Malagnac F."/>
            <person name="Goarin A."/>
            <person name="Silar P."/>
            <person name="Lacoste S."/>
            <person name="Sallet E."/>
            <person name="Bensimon A."/>
            <person name="Giraud T."/>
            <person name="Brygoo Y."/>
        </authorList>
    </citation>
    <scope>NUCLEOTIDE SEQUENCE [LARGE SCALE GENOMIC DNA]</scope>
    <source>
        <strain evidence="2">FM 013</strain>
    </source>
</reference>
<gene>
    <name evidence="1" type="ORF">PCAMFM013_S063g000020</name>
</gene>
<dbReference type="EMBL" id="HG793196">
    <property type="protein sequence ID" value="CRL30914.1"/>
    <property type="molecule type" value="Genomic_DNA"/>
</dbReference>
<dbReference type="Proteomes" id="UP000053732">
    <property type="component" value="Unassembled WGS sequence"/>
</dbReference>
<dbReference type="STRING" id="1429867.A0A0G4PXQ9"/>
<organism evidence="1 2">
    <name type="scientific">Penicillium camemberti (strain FM 013)</name>
    <dbReference type="NCBI Taxonomy" id="1429867"/>
    <lineage>
        <taxon>Eukaryota</taxon>
        <taxon>Fungi</taxon>
        <taxon>Dikarya</taxon>
        <taxon>Ascomycota</taxon>
        <taxon>Pezizomycotina</taxon>
        <taxon>Eurotiomycetes</taxon>
        <taxon>Eurotiomycetidae</taxon>
        <taxon>Eurotiales</taxon>
        <taxon>Aspergillaceae</taxon>
        <taxon>Penicillium</taxon>
    </lineage>
</organism>
<evidence type="ECO:0000313" key="1">
    <source>
        <dbReference type="EMBL" id="CRL30914.1"/>
    </source>
</evidence>
<keyword evidence="2" id="KW-1185">Reference proteome</keyword>
<evidence type="ECO:0000313" key="2">
    <source>
        <dbReference type="Proteomes" id="UP000053732"/>
    </source>
</evidence>